<accession>A0A4V4HFZ6</accession>
<sequence length="379" mass="41164">MSQQCLDQYSNMSTQDVVQHFRTYSDQWSTSSEGADSLNRERRVLYANNNYSQTLVVLTIVLAYRINDVPDVEAQQYSILDAARRVLSSYGDREYRGSPVPPGVESFLEESLSHDSTVSDFFYAYYSRTNFNTTLSNPNLNLPSQISLQQQQQPTTQNQLANYDPNPIPPFPSQNPNQNHPPSSTTESQSHSPDTGYHTTSPRTSLSSTLLNPSCSNSVKSSPRTSLSSTLLNPSRSNSVKSSPRTSLFSSLLNPSRSSSVKSQGEGEGRGMALPTPPPSPPSGNGRSSGSGSSSRHGSGGQRSGSTTSTTSRNGARIDGNMGSNYSNRNSTSTLGTRANNAGDPSEKMTLHFNPILMIIIHCNISIKLESSHLILPQL</sequence>
<dbReference type="AlphaFoldDB" id="A0A4V4HFZ6"/>
<reference evidence="2 3" key="1">
    <citation type="journal article" date="2019" name="Nat. Ecol. Evol.">
        <title>Megaphylogeny resolves global patterns of mushroom evolution.</title>
        <authorList>
            <person name="Varga T."/>
            <person name="Krizsan K."/>
            <person name="Foldi C."/>
            <person name="Dima B."/>
            <person name="Sanchez-Garcia M."/>
            <person name="Sanchez-Ramirez S."/>
            <person name="Szollosi G.J."/>
            <person name="Szarkandi J.G."/>
            <person name="Papp V."/>
            <person name="Albert L."/>
            <person name="Andreopoulos W."/>
            <person name="Angelini C."/>
            <person name="Antonin V."/>
            <person name="Barry K.W."/>
            <person name="Bougher N.L."/>
            <person name="Buchanan P."/>
            <person name="Buyck B."/>
            <person name="Bense V."/>
            <person name="Catcheside P."/>
            <person name="Chovatia M."/>
            <person name="Cooper J."/>
            <person name="Damon W."/>
            <person name="Desjardin D."/>
            <person name="Finy P."/>
            <person name="Geml J."/>
            <person name="Haridas S."/>
            <person name="Hughes K."/>
            <person name="Justo A."/>
            <person name="Karasinski D."/>
            <person name="Kautmanova I."/>
            <person name="Kiss B."/>
            <person name="Kocsube S."/>
            <person name="Kotiranta H."/>
            <person name="LaButti K.M."/>
            <person name="Lechner B.E."/>
            <person name="Liimatainen K."/>
            <person name="Lipzen A."/>
            <person name="Lukacs Z."/>
            <person name="Mihaltcheva S."/>
            <person name="Morgado L.N."/>
            <person name="Niskanen T."/>
            <person name="Noordeloos M.E."/>
            <person name="Ohm R.A."/>
            <person name="Ortiz-Santana B."/>
            <person name="Ovrebo C."/>
            <person name="Racz N."/>
            <person name="Riley R."/>
            <person name="Savchenko A."/>
            <person name="Shiryaev A."/>
            <person name="Soop K."/>
            <person name="Spirin V."/>
            <person name="Szebenyi C."/>
            <person name="Tomsovsky M."/>
            <person name="Tulloss R.E."/>
            <person name="Uehling J."/>
            <person name="Grigoriev I.V."/>
            <person name="Vagvolgyi C."/>
            <person name="Papp T."/>
            <person name="Martin F.M."/>
            <person name="Miettinen O."/>
            <person name="Hibbett D.S."/>
            <person name="Nagy L.G."/>
        </authorList>
    </citation>
    <scope>NUCLEOTIDE SEQUENCE [LARGE SCALE GENOMIC DNA]</scope>
    <source>
        <strain evidence="2 3">CBS 962.96</strain>
    </source>
</reference>
<name>A0A4V4HFZ6_DENBC</name>
<dbReference type="Proteomes" id="UP000297245">
    <property type="component" value="Unassembled WGS sequence"/>
</dbReference>
<organism evidence="2 3">
    <name type="scientific">Dendrothele bispora (strain CBS 962.96)</name>
    <dbReference type="NCBI Taxonomy" id="1314807"/>
    <lineage>
        <taxon>Eukaryota</taxon>
        <taxon>Fungi</taxon>
        <taxon>Dikarya</taxon>
        <taxon>Basidiomycota</taxon>
        <taxon>Agaricomycotina</taxon>
        <taxon>Agaricomycetes</taxon>
        <taxon>Agaricomycetidae</taxon>
        <taxon>Agaricales</taxon>
        <taxon>Agaricales incertae sedis</taxon>
        <taxon>Dendrothele</taxon>
    </lineage>
</organism>
<keyword evidence="3" id="KW-1185">Reference proteome</keyword>
<dbReference type="EMBL" id="ML179168">
    <property type="protein sequence ID" value="THU96835.1"/>
    <property type="molecule type" value="Genomic_DNA"/>
</dbReference>
<gene>
    <name evidence="2" type="ORF">K435DRAFT_891198</name>
</gene>
<feature type="compositionally biased region" description="Polar residues" evidence="1">
    <location>
        <begin position="322"/>
        <end position="340"/>
    </location>
</feature>
<protein>
    <submittedName>
        <fullName evidence="2">Uncharacterized protein</fullName>
    </submittedName>
</protein>
<feature type="compositionally biased region" description="Low complexity" evidence="1">
    <location>
        <begin position="147"/>
        <end position="160"/>
    </location>
</feature>
<evidence type="ECO:0000313" key="3">
    <source>
        <dbReference type="Proteomes" id="UP000297245"/>
    </source>
</evidence>
<feature type="compositionally biased region" description="Low complexity" evidence="1">
    <location>
        <begin position="247"/>
        <end position="263"/>
    </location>
</feature>
<feature type="compositionally biased region" description="Low complexity" evidence="1">
    <location>
        <begin position="283"/>
        <end position="297"/>
    </location>
</feature>
<feature type="compositionally biased region" description="Low complexity" evidence="1">
    <location>
        <begin position="174"/>
        <end position="184"/>
    </location>
</feature>
<feature type="compositionally biased region" description="Low complexity" evidence="1">
    <location>
        <begin position="199"/>
        <end position="239"/>
    </location>
</feature>
<proteinExistence type="predicted"/>
<evidence type="ECO:0000313" key="2">
    <source>
        <dbReference type="EMBL" id="THU96835.1"/>
    </source>
</evidence>
<evidence type="ECO:0000256" key="1">
    <source>
        <dbReference type="SAM" id="MobiDB-lite"/>
    </source>
</evidence>
<feature type="region of interest" description="Disordered" evidence="1">
    <location>
        <begin position="147"/>
        <end position="346"/>
    </location>
</feature>
<feature type="compositionally biased region" description="Low complexity" evidence="1">
    <location>
        <begin position="304"/>
        <end position="315"/>
    </location>
</feature>